<organism evidence="3">
    <name type="scientific">Leptolyngbya sp. NK1-12</name>
    <dbReference type="NCBI Taxonomy" id="2547451"/>
    <lineage>
        <taxon>Bacteria</taxon>
        <taxon>Bacillati</taxon>
        <taxon>Cyanobacteriota</taxon>
        <taxon>Cyanophyceae</taxon>
        <taxon>Leptolyngbyales</taxon>
        <taxon>Leptolyngbyaceae</taxon>
        <taxon>Leptolyngbya group</taxon>
        <taxon>Leptolyngbya</taxon>
    </lineage>
</organism>
<name>A0AA96WLW2_9CYAN</name>
<dbReference type="Gene3D" id="1.25.40.10">
    <property type="entry name" value="Tetratricopeptide repeat domain"/>
    <property type="match status" value="1"/>
</dbReference>
<dbReference type="InterPro" id="IPR049945">
    <property type="entry name" value="AAA_22"/>
</dbReference>
<dbReference type="Pfam" id="PF13401">
    <property type="entry name" value="AAA_22"/>
    <property type="match status" value="1"/>
</dbReference>
<accession>A0AA96WLW2</accession>
<reference evidence="3" key="1">
    <citation type="submission" date="2020-05" db="EMBL/GenBank/DDBJ databases">
        <authorList>
            <person name="Zhu T."/>
            <person name="Keshari N."/>
            <person name="Lu X."/>
        </authorList>
    </citation>
    <scope>NUCLEOTIDE SEQUENCE</scope>
    <source>
        <strain evidence="3">NK1-12</strain>
    </source>
</reference>
<dbReference type="PRINTS" id="PR00364">
    <property type="entry name" value="DISEASERSIST"/>
</dbReference>
<dbReference type="AlphaFoldDB" id="A0AA96WLW2"/>
<evidence type="ECO:0000313" key="3">
    <source>
        <dbReference type="EMBL" id="WNZ27475.1"/>
    </source>
</evidence>
<sequence>MPRLSTSDRAKIRAARLLEQLIAFANNERPDCESLSKQLMARWDLQSPQPRLIVQTTLNGLAALINPSPAQPNQATKEHVRHDLRLLRDFLDILEDNRTKTQGTEHWHFTLKLWHRSTQPNLAAFEREWQARKSPSPQVNSIVTPAVNIRQNLPARQHTALIGLKPQLIRLLHLLAANHPATLINLTGIGGVGKTTLALEVAHRCWQAAQQPDMFPEIPGFEAIIFISAKADQFVGAHRSTRLKAERNLRDIFRVIFRTLGAVDMIPPDLTEQVEWVQDLLARQRTLLVLDNLETLTEPEQVFSFLAELPATVKAILTSRTRLGLGTAIELSYLSLEDSLALMQHYAQEKGVDLTPNQAQLIHQKAGGLPLAMVYIISQIAVYDLTVEPSSTKLTTPEHDLIQYCFAEIVQSLKSQPTHALLMVLALFPESASLEALHQIAFGAADVNITHQNLETLDRLSLVESHQGRYDLHPLTKTYMRAELEMNPEFEQTVRERWIAWYLNFLQPYSQQNWRDWQGYASLEPEWDTIREVMEWCKDHNRYPEFKQLWQCLKGYTQNYGHWHERTAWMDWLMEAATQHTDWPTMADALYHASRTLYLFNQPEQTQQAIAFAQQAWELSQSHCNWGFQADLCIHLAALYIQDQQFESAWDWLNQGERLLHQFDQPTTHLDQWLNIDYYKAQLCLHDQDYEQAKQFYQQALQHAETIEWQRAIVYIKGGLALIAITQQHLDEAEQLLNYVLQQAEQHQDKRCLSFCQSYFALLEQARGNVSATQHWARIAKASFMALHMRTKAAEMEGLLEG</sequence>
<dbReference type="SUPFAM" id="SSF48452">
    <property type="entry name" value="TPR-like"/>
    <property type="match status" value="1"/>
</dbReference>
<dbReference type="GO" id="GO:0043531">
    <property type="term" value="F:ADP binding"/>
    <property type="evidence" value="ECO:0007669"/>
    <property type="project" value="InterPro"/>
</dbReference>
<feature type="domain" description="ORC1/DEAH AAA+ ATPase" evidence="1">
    <location>
        <begin position="181"/>
        <end position="311"/>
    </location>
</feature>
<dbReference type="InterPro" id="IPR011990">
    <property type="entry name" value="TPR-like_helical_dom_sf"/>
</dbReference>
<evidence type="ECO:0000259" key="2">
    <source>
        <dbReference type="Pfam" id="PF19959"/>
    </source>
</evidence>
<dbReference type="EMBL" id="CP053587">
    <property type="protein sequence ID" value="WNZ27475.1"/>
    <property type="molecule type" value="Genomic_DNA"/>
</dbReference>
<dbReference type="RefSeq" id="WP_316435773.1">
    <property type="nucleotide sequence ID" value="NZ_CP053587.1"/>
</dbReference>
<dbReference type="InterPro" id="IPR027417">
    <property type="entry name" value="P-loop_NTPase"/>
</dbReference>
<evidence type="ECO:0000259" key="1">
    <source>
        <dbReference type="Pfam" id="PF13401"/>
    </source>
</evidence>
<dbReference type="InterPro" id="IPR045434">
    <property type="entry name" value="EAD4"/>
</dbReference>
<dbReference type="PANTHER" id="PTHR47691:SF3">
    <property type="entry name" value="HTH-TYPE TRANSCRIPTIONAL REGULATOR RV0890C-RELATED"/>
    <property type="match status" value="1"/>
</dbReference>
<feature type="domain" description="Effector-associated" evidence="2">
    <location>
        <begin position="8"/>
        <end position="130"/>
    </location>
</feature>
<dbReference type="PANTHER" id="PTHR47691">
    <property type="entry name" value="REGULATOR-RELATED"/>
    <property type="match status" value="1"/>
</dbReference>
<proteinExistence type="predicted"/>
<dbReference type="Pfam" id="PF19959">
    <property type="entry name" value="EAD4"/>
    <property type="match status" value="1"/>
</dbReference>
<protein>
    <submittedName>
        <fullName evidence="3">AAA family ATPase</fullName>
    </submittedName>
</protein>
<gene>
    <name evidence="3" type="ORF">HJG54_31850</name>
</gene>
<dbReference type="SUPFAM" id="SSF52540">
    <property type="entry name" value="P-loop containing nucleoside triphosphate hydrolases"/>
    <property type="match status" value="1"/>
</dbReference>
<dbReference type="Gene3D" id="3.40.50.300">
    <property type="entry name" value="P-loop containing nucleotide triphosphate hydrolases"/>
    <property type="match status" value="1"/>
</dbReference>